<keyword evidence="2" id="KW-1185">Reference proteome</keyword>
<sequence length="44" mass="5000">MHSIWLVAAVCAYGVLTDIRRVKGLVGRDAFYLFAPVIPRDRPR</sequence>
<gene>
    <name evidence="1" type="ORF">SAMN05421761_11822</name>
</gene>
<accession>A0A1N7PMR6</accession>
<dbReference type="AlphaFoldDB" id="A0A1N7PMR6"/>
<dbReference type="EMBL" id="FTOP01000018">
    <property type="protein sequence ID" value="SIT11878.1"/>
    <property type="molecule type" value="Genomic_DNA"/>
</dbReference>
<reference evidence="2" key="1">
    <citation type="submission" date="2017-01" db="EMBL/GenBank/DDBJ databases">
        <authorList>
            <person name="Varghese N."/>
            <person name="Submissions S."/>
        </authorList>
    </citation>
    <scope>NUCLEOTIDE SEQUENCE [LARGE SCALE GENOMIC DNA]</scope>
    <source>
        <strain evidence="2">DSM 46698</strain>
    </source>
</reference>
<dbReference type="RefSeq" id="WP_262484373.1">
    <property type="nucleotide sequence ID" value="NZ_FTOP01000018.1"/>
</dbReference>
<dbReference type="STRING" id="529505.SAMN05421761_11822"/>
<evidence type="ECO:0000313" key="1">
    <source>
        <dbReference type="EMBL" id="SIT11878.1"/>
    </source>
</evidence>
<proteinExistence type="predicted"/>
<organism evidence="1 2">
    <name type="scientific">Belliella pelovolcani</name>
    <dbReference type="NCBI Taxonomy" id="529505"/>
    <lineage>
        <taxon>Bacteria</taxon>
        <taxon>Pseudomonadati</taxon>
        <taxon>Bacteroidota</taxon>
        <taxon>Cytophagia</taxon>
        <taxon>Cytophagales</taxon>
        <taxon>Cyclobacteriaceae</taxon>
        <taxon>Belliella</taxon>
    </lineage>
</organism>
<name>A0A1N7PMR6_9BACT</name>
<evidence type="ECO:0000313" key="2">
    <source>
        <dbReference type="Proteomes" id="UP000186026"/>
    </source>
</evidence>
<protein>
    <submittedName>
        <fullName evidence="1">Uncharacterized protein</fullName>
    </submittedName>
</protein>
<dbReference type="Proteomes" id="UP000186026">
    <property type="component" value="Unassembled WGS sequence"/>
</dbReference>